<keyword evidence="4 7" id="KW-0418">Kinase</keyword>
<dbReference type="PANTHER" id="PTHR43085:SF1">
    <property type="entry name" value="PSEUDOURIDINE KINASE-RELATED"/>
    <property type="match status" value="1"/>
</dbReference>
<gene>
    <name evidence="7" type="ORF">SAMN02982985_00463</name>
</gene>
<keyword evidence="3" id="KW-0547">Nucleotide-binding</keyword>
<dbReference type="Gene3D" id="3.40.1190.20">
    <property type="match status" value="1"/>
</dbReference>
<dbReference type="Pfam" id="PF00294">
    <property type="entry name" value="PfkB"/>
    <property type="match status" value="1"/>
</dbReference>
<dbReference type="GO" id="GO:0005524">
    <property type="term" value="F:ATP binding"/>
    <property type="evidence" value="ECO:0007669"/>
    <property type="project" value="UniProtKB-KW"/>
</dbReference>
<dbReference type="EMBL" id="FOTW01000004">
    <property type="protein sequence ID" value="SFL49265.1"/>
    <property type="molecule type" value="Genomic_DNA"/>
</dbReference>
<feature type="domain" description="Carbohydrate kinase PfkB" evidence="6">
    <location>
        <begin position="2"/>
        <end position="302"/>
    </location>
</feature>
<dbReference type="GO" id="GO:0016301">
    <property type="term" value="F:kinase activity"/>
    <property type="evidence" value="ECO:0007669"/>
    <property type="project" value="UniProtKB-KW"/>
</dbReference>
<evidence type="ECO:0000256" key="3">
    <source>
        <dbReference type="ARBA" id="ARBA00022741"/>
    </source>
</evidence>
<accession>A0A1I4I4K5</accession>
<dbReference type="AlphaFoldDB" id="A0A1I4I4K5"/>
<keyword evidence="8" id="KW-1185">Reference proteome</keyword>
<evidence type="ECO:0000313" key="7">
    <source>
        <dbReference type="EMBL" id="SFL49265.1"/>
    </source>
</evidence>
<protein>
    <submittedName>
        <fullName evidence="7">Fructokinase</fullName>
    </submittedName>
</protein>
<evidence type="ECO:0000256" key="5">
    <source>
        <dbReference type="ARBA" id="ARBA00022840"/>
    </source>
</evidence>
<evidence type="ECO:0000259" key="6">
    <source>
        <dbReference type="Pfam" id="PF00294"/>
    </source>
</evidence>
<dbReference type="SUPFAM" id="SSF53613">
    <property type="entry name" value="Ribokinase-like"/>
    <property type="match status" value="1"/>
</dbReference>
<dbReference type="RefSeq" id="WP_093383064.1">
    <property type="nucleotide sequence ID" value="NZ_FOTW01000004.1"/>
</dbReference>
<evidence type="ECO:0000256" key="1">
    <source>
        <dbReference type="ARBA" id="ARBA00010688"/>
    </source>
</evidence>
<dbReference type="InterPro" id="IPR011611">
    <property type="entry name" value="PfkB_dom"/>
</dbReference>
<dbReference type="Proteomes" id="UP000199470">
    <property type="component" value="Unassembled WGS sequence"/>
</dbReference>
<keyword evidence="2" id="KW-0808">Transferase</keyword>
<sequence length="322" mass="32919">MVVTYGEALVDMIEMPDGRFAAVLGGSVCNFTQAMARQGLAVSYLNPLSRDEFGRRFARLLGGAGVRLASPAPSAQPTSLAVITLDANKTPSYVFHRHGVADRDITAAQACALLPAAPRLFHSGGLALVTEDVAAARAIAAQAKARGALVSIDANMRPLVCPDVDGYAAGVRRMLAEADLVKVSEEDLEHLGYAGRAPLEAARTLLHASGAKLLALTLGADGAVLLTPHAAVALAAPAGLAVVDSVGCGDSFWAGLLSSLDEGGQLDGAALAALGPAALERALRAAVACASLNLMREGCQPPDRAERDAFLRAGLLGAARAV</sequence>
<dbReference type="STRING" id="758825.SAMN02982985_00463"/>
<evidence type="ECO:0000313" key="8">
    <source>
        <dbReference type="Proteomes" id="UP000199470"/>
    </source>
</evidence>
<organism evidence="7 8">
    <name type="scientific">Rugamonas rubra</name>
    <dbReference type="NCBI Taxonomy" id="758825"/>
    <lineage>
        <taxon>Bacteria</taxon>
        <taxon>Pseudomonadati</taxon>
        <taxon>Pseudomonadota</taxon>
        <taxon>Betaproteobacteria</taxon>
        <taxon>Burkholderiales</taxon>
        <taxon>Oxalobacteraceae</taxon>
        <taxon>Telluria group</taxon>
        <taxon>Rugamonas</taxon>
    </lineage>
</organism>
<dbReference type="PANTHER" id="PTHR43085">
    <property type="entry name" value="HEXOKINASE FAMILY MEMBER"/>
    <property type="match status" value="1"/>
</dbReference>
<comment type="similarity">
    <text evidence="1">Belongs to the carbohydrate kinase PfkB family.</text>
</comment>
<dbReference type="InterPro" id="IPR050306">
    <property type="entry name" value="PfkB_Carbo_kinase"/>
</dbReference>
<dbReference type="InterPro" id="IPR029056">
    <property type="entry name" value="Ribokinase-like"/>
</dbReference>
<evidence type="ECO:0000256" key="4">
    <source>
        <dbReference type="ARBA" id="ARBA00022777"/>
    </source>
</evidence>
<evidence type="ECO:0000256" key="2">
    <source>
        <dbReference type="ARBA" id="ARBA00022679"/>
    </source>
</evidence>
<proteinExistence type="inferred from homology"/>
<name>A0A1I4I4K5_9BURK</name>
<dbReference type="OrthoDB" id="9779730at2"/>
<reference evidence="7 8" key="1">
    <citation type="submission" date="2016-10" db="EMBL/GenBank/DDBJ databases">
        <authorList>
            <person name="de Groot N.N."/>
        </authorList>
    </citation>
    <scope>NUCLEOTIDE SEQUENCE [LARGE SCALE GENOMIC DNA]</scope>
    <source>
        <strain evidence="7 8">ATCC 43154</strain>
    </source>
</reference>
<keyword evidence="5" id="KW-0067">ATP-binding</keyword>